<evidence type="ECO:0000313" key="1">
    <source>
        <dbReference type="EMBL" id="EJW78872.1"/>
    </source>
</evidence>
<accession>J9EP84</accession>
<organism evidence="1 2">
    <name type="scientific">Wuchereria bancrofti</name>
    <dbReference type="NCBI Taxonomy" id="6293"/>
    <lineage>
        <taxon>Eukaryota</taxon>
        <taxon>Metazoa</taxon>
        <taxon>Ecdysozoa</taxon>
        <taxon>Nematoda</taxon>
        <taxon>Chromadorea</taxon>
        <taxon>Rhabditida</taxon>
        <taxon>Spirurina</taxon>
        <taxon>Spiruromorpha</taxon>
        <taxon>Filarioidea</taxon>
        <taxon>Onchocercidae</taxon>
        <taxon>Wuchereria</taxon>
    </lineage>
</organism>
<dbReference type="AlphaFoldDB" id="J9EP84"/>
<sequence>MKSRQYRVNYVDQKPNCLFQKLFPHYRQDYYVNEVYHTEDPNHTALGRKISGVVNLEKEKLLAKNYELCRLIEISMKVERFTRQQQQKLDRMKGHFLIEESS</sequence>
<name>J9EP84_WUCBA</name>
<protein>
    <submittedName>
        <fullName evidence="1">Uncharacterized protein</fullName>
    </submittedName>
</protein>
<reference evidence="2" key="1">
    <citation type="submission" date="2012-08" db="EMBL/GenBank/DDBJ databases">
        <title>The Genome Sequence of Wuchereria bancrofti.</title>
        <authorList>
            <person name="Nutman T.B."/>
            <person name="Fink D.L."/>
            <person name="Russ C."/>
            <person name="Young S."/>
            <person name="Zeng Q."/>
            <person name="Koehrsen M."/>
            <person name="Alvarado L."/>
            <person name="Berlin A."/>
            <person name="Chapman S.B."/>
            <person name="Chen Z."/>
            <person name="Freedman E."/>
            <person name="Gellesch M."/>
            <person name="Goldberg J."/>
            <person name="Griggs A."/>
            <person name="Gujja S."/>
            <person name="Heilman E.R."/>
            <person name="Heiman D."/>
            <person name="Hepburn T."/>
            <person name="Howarth C."/>
            <person name="Jen D."/>
            <person name="Larson L."/>
            <person name="Lewis B."/>
            <person name="Mehta T."/>
            <person name="Park D."/>
            <person name="Pearson M."/>
            <person name="Roberts A."/>
            <person name="Saif S."/>
            <person name="Shea T."/>
            <person name="Shenoy N."/>
            <person name="Sisk P."/>
            <person name="Stolte C."/>
            <person name="Sykes S."/>
            <person name="Walk T."/>
            <person name="White J."/>
            <person name="Yandava C."/>
            <person name="Haas B."/>
            <person name="Henn M.R."/>
            <person name="Nusbaum C."/>
            <person name="Birren B."/>
        </authorList>
    </citation>
    <scope>NUCLEOTIDE SEQUENCE [LARGE SCALE GENOMIC DNA]</scope>
    <source>
        <strain evidence="2">NA</strain>
    </source>
</reference>
<gene>
    <name evidence="1" type="ORF">WUBG_10219</name>
</gene>
<dbReference type="Proteomes" id="UP000004810">
    <property type="component" value="Unassembled WGS sequence"/>
</dbReference>
<dbReference type="EMBL" id="ADBV01006110">
    <property type="protein sequence ID" value="EJW78872.1"/>
    <property type="molecule type" value="Genomic_DNA"/>
</dbReference>
<evidence type="ECO:0000313" key="2">
    <source>
        <dbReference type="Proteomes" id="UP000004810"/>
    </source>
</evidence>
<comment type="caution">
    <text evidence="1">The sequence shown here is derived from an EMBL/GenBank/DDBJ whole genome shotgun (WGS) entry which is preliminary data.</text>
</comment>
<proteinExistence type="predicted"/>